<dbReference type="EMBL" id="OIVN01006217">
    <property type="protein sequence ID" value="SPD28021.1"/>
    <property type="molecule type" value="Genomic_DNA"/>
</dbReference>
<protein>
    <submittedName>
        <fullName evidence="1">Uncharacterized protein</fullName>
    </submittedName>
</protein>
<sequence>MDKISLKKLREASVVESEAATAVWQAVWAALAESSTEAATAVSQAVQETLAEASTKPALKS</sequence>
<reference evidence="1" key="1">
    <citation type="submission" date="2018-02" db="EMBL/GenBank/DDBJ databases">
        <authorList>
            <person name="Cohen D.B."/>
            <person name="Kent A.D."/>
        </authorList>
    </citation>
    <scope>NUCLEOTIDE SEQUENCE</scope>
</reference>
<evidence type="ECO:0000313" key="1">
    <source>
        <dbReference type="EMBL" id="SPD28021.1"/>
    </source>
</evidence>
<gene>
    <name evidence="1" type="ORF">FSB_LOCUS55903</name>
</gene>
<name>A0A2N9IVE0_FAGSY</name>
<organism evidence="1">
    <name type="scientific">Fagus sylvatica</name>
    <name type="common">Beechnut</name>
    <dbReference type="NCBI Taxonomy" id="28930"/>
    <lineage>
        <taxon>Eukaryota</taxon>
        <taxon>Viridiplantae</taxon>
        <taxon>Streptophyta</taxon>
        <taxon>Embryophyta</taxon>
        <taxon>Tracheophyta</taxon>
        <taxon>Spermatophyta</taxon>
        <taxon>Magnoliopsida</taxon>
        <taxon>eudicotyledons</taxon>
        <taxon>Gunneridae</taxon>
        <taxon>Pentapetalae</taxon>
        <taxon>rosids</taxon>
        <taxon>fabids</taxon>
        <taxon>Fagales</taxon>
        <taxon>Fagaceae</taxon>
        <taxon>Fagus</taxon>
    </lineage>
</organism>
<accession>A0A2N9IVE0</accession>
<dbReference type="AlphaFoldDB" id="A0A2N9IVE0"/>
<proteinExistence type="predicted"/>